<evidence type="ECO:0000256" key="15">
    <source>
        <dbReference type="ARBA" id="ARBA00059004"/>
    </source>
</evidence>
<dbReference type="PANTHER" id="PTHR43065">
    <property type="entry name" value="SENSOR HISTIDINE KINASE"/>
    <property type="match status" value="1"/>
</dbReference>
<comment type="function">
    <text evidence="15">Member of the two-component regulatory system DctB/DctD involved in the transport of C4-dicarboxylates. DctB functions as a membrane-associated protein kinase that phosphorylates DctD in response to environmental signals.</text>
</comment>
<keyword evidence="20" id="KW-1185">Reference proteome</keyword>
<evidence type="ECO:0000256" key="1">
    <source>
        <dbReference type="ARBA" id="ARBA00000085"/>
    </source>
</evidence>
<dbReference type="InterPro" id="IPR003594">
    <property type="entry name" value="HATPase_dom"/>
</dbReference>
<evidence type="ECO:0000256" key="12">
    <source>
        <dbReference type="ARBA" id="ARBA00022989"/>
    </source>
</evidence>
<evidence type="ECO:0000256" key="2">
    <source>
        <dbReference type="ARBA" id="ARBA00004429"/>
    </source>
</evidence>
<keyword evidence="6" id="KW-0597">Phosphoprotein</keyword>
<keyword evidence="10 19" id="KW-0418">Kinase</keyword>
<comment type="catalytic activity">
    <reaction evidence="1">
        <text>ATP + protein L-histidine = ADP + protein N-phospho-L-histidine.</text>
        <dbReference type="EC" id="2.7.13.3"/>
    </reaction>
</comment>
<dbReference type="SUPFAM" id="SSF55874">
    <property type="entry name" value="ATPase domain of HSP90 chaperone/DNA topoisomerase II/histidine kinase"/>
    <property type="match status" value="1"/>
</dbReference>
<evidence type="ECO:0000256" key="4">
    <source>
        <dbReference type="ARBA" id="ARBA00022475"/>
    </source>
</evidence>
<dbReference type="GO" id="GO:0005886">
    <property type="term" value="C:plasma membrane"/>
    <property type="evidence" value="ECO:0007669"/>
    <property type="project" value="UniProtKB-SubCell"/>
</dbReference>
<evidence type="ECO:0000256" key="7">
    <source>
        <dbReference type="ARBA" id="ARBA00022679"/>
    </source>
</evidence>
<dbReference type="GO" id="GO:0000155">
    <property type="term" value="F:phosphorelay sensor kinase activity"/>
    <property type="evidence" value="ECO:0007669"/>
    <property type="project" value="InterPro"/>
</dbReference>
<organism evidence="19 20">
    <name type="scientific">Yoonia tamlensis</name>
    <dbReference type="NCBI Taxonomy" id="390270"/>
    <lineage>
        <taxon>Bacteria</taxon>
        <taxon>Pseudomonadati</taxon>
        <taxon>Pseudomonadota</taxon>
        <taxon>Alphaproteobacteria</taxon>
        <taxon>Rhodobacterales</taxon>
        <taxon>Paracoccaceae</taxon>
        <taxon>Yoonia</taxon>
    </lineage>
</organism>
<evidence type="ECO:0000256" key="9">
    <source>
        <dbReference type="ARBA" id="ARBA00022741"/>
    </source>
</evidence>
<dbReference type="PROSITE" id="PS50109">
    <property type="entry name" value="HIS_KIN"/>
    <property type="match status" value="1"/>
</dbReference>
<sequence>MPVWPLQEALAKLHPMRVFRRAQFIMITAFLVAVTGFAGAVWWYGYGAALGPLEQRARADLALASDSLTGELRRFRELAVLTADHPQVRAVVAGDARAMDVQDVIQEIADKTGALDILLISASGSGLMATQGAPFGGHRGTAHFERAMDGAVGFSFAYSPAYARRTFTFAAPVFSDAGPVVGVLLIYADADAVESVWRGARPALFFSDDQGVVFLSNRSELVFRARGAMPEQRGRYPDVSPFVDYRAQAIGEIEVWQVDGGRYLPKHALHVALDLPVIGMTGEVLVDVAPARQLAALQAAVVATVCLAFGLLLFFATLRRRTLAALNVRLERRVRVRTAELRAVNADLRNEIAERTAAEARLQKAQDDLVQAGKLAALGQMSAGISHELNQPLTAIRSFAENAQGFLARGKTDVAAQNLGRISELARRMGRIISNLRAFARQEVEPPKDVDIVAVVDAVLEIVGPRASQDGISLIWDRPASPLMVRGGEVRLQQVILNLVSNGMDAMEDSTLKRITIAVTPQGARTSVSVHDTGPGITEPEKIFDPFYTTKAVGAAEGMGLGLSISYGLVQSFGGMIRGRNDPQGGAVFTVELDSVSQKEPA</sequence>
<dbReference type="InterPro" id="IPR036890">
    <property type="entry name" value="HATPase_C_sf"/>
</dbReference>
<dbReference type="InterPro" id="IPR029151">
    <property type="entry name" value="Sensor-like_sf"/>
</dbReference>
<dbReference type="AlphaFoldDB" id="A0A1I6G3U0"/>
<evidence type="ECO:0000256" key="13">
    <source>
        <dbReference type="ARBA" id="ARBA00023012"/>
    </source>
</evidence>
<name>A0A1I6G3U0_9RHOB</name>
<dbReference type="PANTHER" id="PTHR43065:SF46">
    <property type="entry name" value="C4-DICARBOXYLATE TRANSPORT SENSOR PROTEIN DCTB"/>
    <property type="match status" value="1"/>
</dbReference>
<keyword evidence="11" id="KW-0067">ATP-binding</keyword>
<feature type="domain" description="Histidine kinase" evidence="18">
    <location>
        <begin position="384"/>
        <end position="597"/>
    </location>
</feature>
<feature type="transmembrane region" description="Helical" evidence="17">
    <location>
        <begin position="24"/>
        <end position="46"/>
    </location>
</feature>
<protein>
    <recommendedName>
        <fullName evidence="16">C4-dicarboxylate transport sensor protein DctB</fullName>
        <ecNumber evidence="3">2.7.13.3</ecNumber>
    </recommendedName>
</protein>
<dbReference type="Gene3D" id="3.30.450.20">
    <property type="entry name" value="PAS domain"/>
    <property type="match status" value="2"/>
</dbReference>
<accession>A0A1I6G3U0</accession>
<evidence type="ECO:0000256" key="8">
    <source>
        <dbReference type="ARBA" id="ARBA00022692"/>
    </source>
</evidence>
<evidence type="ECO:0000313" key="20">
    <source>
        <dbReference type="Proteomes" id="UP000199478"/>
    </source>
</evidence>
<evidence type="ECO:0000256" key="17">
    <source>
        <dbReference type="SAM" id="Phobius"/>
    </source>
</evidence>
<dbReference type="InterPro" id="IPR005467">
    <property type="entry name" value="His_kinase_dom"/>
</dbReference>
<dbReference type="PRINTS" id="PR00344">
    <property type="entry name" value="BCTRLSENSOR"/>
</dbReference>
<evidence type="ECO:0000256" key="3">
    <source>
        <dbReference type="ARBA" id="ARBA00012438"/>
    </source>
</evidence>
<dbReference type="Proteomes" id="UP000199478">
    <property type="component" value="Unassembled WGS sequence"/>
</dbReference>
<evidence type="ECO:0000256" key="5">
    <source>
        <dbReference type="ARBA" id="ARBA00022519"/>
    </source>
</evidence>
<dbReference type="SMART" id="SM00387">
    <property type="entry name" value="HATPase_c"/>
    <property type="match status" value="1"/>
</dbReference>
<gene>
    <name evidence="19" type="ORF">SAMN04488005_1033</name>
</gene>
<evidence type="ECO:0000256" key="16">
    <source>
        <dbReference type="ARBA" id="ARBA00073143"/>
    </source>
</evidence>
<keyword evidence="5" id="KW-0997">Cell inner membrane</keyword>
<dbReference type="SUPFAM" id="SSF47384">
    <property type="entry name" value="Homodimeric domain of signal transducing histidine kinase"/>
    <property type="match status" value="1"/>
</dbReference>
<dbReference type="STRING" id="390270.SAMN04488005_1033"/>
<evidence type="ECO:0000256" key="6">
    <source>
        <dbReference type="ARBA" id="ARBA00022553"/>
    </source>
</evidence>
<dbReference type="InterPro" id="IPR004358">
    <property type="entry name" value="Sig_transdc_His_kin-like_C"/>
</dbReference>
<keyword evidence="14 17" id="KW-0472">Membrane</keyword>
<keyword evidence="4" id="KW-1003">Cell membrane</keyword>
<dbReference type="Pfam" id="PF02518">
    <property type="entry name" value="HATPase_c"/>
    <property type="match status" value="1"/>
</dbReference>
<keyword evidence="9" id="KW-0547">Nucleotide-binding</keyword>
<dbReference type="Gene3D" id="1.10.287.130">
    <property type="match status" value="1"/>
</dbReference>
<evidence type="ECO:0000256" key="11">
    <source>
        <dbReference type="ARBA" id="ARBA00022840"/>
    </source>
</evidence>
<dbReference type="EMBL" id="FOYP01000001">
    <property type="protein sequence ID" value="SFR36874.1"/>
    <property type="molecule type" value="Genomic_DNA"/>
</dbReference>
<evidence type="ECO:0000256" key="10">
    <source>
        <dbReference type="ARBA" id="ARBA00022777"/>
    </source>
</evidence>
<dbReference type="PIRSF" id="PIRSF036431">
    <property type="entry name" value="STHK_DctB"/>
    <property type="match status" value="1"/>
</dbReference>
<dbReference type="SMART" id="SM00388">
    <property type="entry name" value="HisKA"/>
    <property type="match status" value="1"/>
</dbReference>
<proteinExistence type="predicted"/>
<dbReference type="EC" id="2.7.13.3" evidence="3"/>
<keyword evidence="13" id="KW-0902">Two-component regulatory system</keyword>
<evidence type="ECO:0000313" key="19">
    <source>
        <dbReference type="EMBL" id="SFR36874.1"/>
    </source>
</evidence>
<dbReference type="Gene3D" id="3.30.565.10">
    <property type="entry name" value="Histidine kinase-like ATPase, C-terminal domain"/>
    <property type="match status" value="1"/>
</dbReference>
<comment type="subcellular location">
    <subcellularLocation>
        <location evidence="2">Cell inner membrane</location>
        <topology evidence="2">Multi-pass membrane protein</topology>
    </subcellularLocation>
</comment>
<evidence type="ECO:0000256" key="14">
    <source>
        <dbReference type="ARBA" id="ARBA00023136"/>
    </source>
</evidence>
<keyword evidence="8 17" id="KW-0812">Transmembrane</keyword>
<feature type="transmembrane region" description="Helical" evidence="17">
    <location>
        <begin position="295"/>
        <end position="316"/>
    </location>
</feature>
<dbReference type="SUPFAM" id="SSF103190">
    <property type="entry name" value="Sensory domain-like"/>
    <property type="match status" value="1"/>
</dbReference>
<keyword evidence="7" id="KW-0808">Transferase</keyword>
<dbReference type="Pfam" id="PF00512">
    <property type="entry name" value="HisKA"/>
    <property type="match status" value="1"/>
</dbReference>
<dbReference type="InterPro" id="IPR036097">
    <property type="entry name" value="HisK_dim/P_sf"/>
</dbReference>
<reference evidence="20" key="1">
    <citation type="submission" date="2016-10" db="EMBL/GenBank/DDBJ databases">
        <authorList>
            <person name="Varghese N."/>
            <person name="Submissions S."/>
        </authorList>
    </citation>
    <scope>NUCLEOTIDE SEQUENCE [LARGE SCALE GENOMIC DNA]</scope>
    <source>
        <strain evidence="20">DSM 26879</strain>
    </source>
</reference>
<dbReference type="InterPro" id="IPR003661">
    <property type="entry name" value="HisK_dim/P_dom"/>
</dbReference>
<dbReference type="CDD" id="cd00082">
    <property type="entry name" value="HisKA"/>
    <property type="match status" value="1"/>
</dbReference>
<dbReference type="GO" id="GO:0005524">
    <property type="term" value="F:ATP binding"/>
    <property type="evidence" value="ECO:0007669"/>
    <property type="project" value="UniProtKB-KW"/>
</dbReference>
<evidence type="ECO:0000259" key="18">
    <source>
        <dbReference type="PROSITE" id="PS50109"/>
    </source>
</evidence>
<dbReference type="FunFam" id="1.10.287.130:FF:000049">
    <property type="entry name" value="C4-dicarboxylate transport sensor protein DctB"/>
    <property type="match status" value="1"/>
</dbReference>
<keyword evidence="12 17" id="KW-1133">Transmembrane helix</keyword>
<dbReference type="InterPro" id="IPR017055">
    <property type="entry name" value="Sig_transdc_His_kinase_DctB"/>
</dbReference>